<keyword evidence="3" id="KW-1185">Reference proteome</keyword>
<dbReference type="Proteomes" id="UP000030747">
    <property type="component" value="Unassembled WGS sequence"/>
</dbReference>
<dbReference type="AlphaFoldDB" id="U6L0D7"/>
<evidence type="ECO:0000313" key="3">
    <source>
        <dbReference type="Proteomes" id="UP000030747"/>
    </source>
</evidence>
<feature type="region of interest" description="Disordered" evidence="1">
    <location>
        <begin position="87"/>
        <end position="144"/>
    </location>
</feature>
<organism evidence="2 3">
    <name type="scientific">Eimeria tenella</name>
    <name type="common">Coccidian parasite</name>
    <dbReference type="NCBI Taxonomy" id="5802"/>
    <lineage>
        <taxon>Eukaryota</taxon>
        <taxon>Sar</taxon>
        <taxon>Alveolata</taxon>
        <taxon>Apicomplexa</taxon>
        <taxon>Conoidasida</taxon>
        <taxon>Coccidia</taxon>
        <taxon>Eucoccidiorida</taxon>
        <taxon>Eimeriorina</taxon>
        <taxon>Eimeriidae</taxon>
        <taxon>Eimeria</taxon>
    </lineage>
</organism>
<evidence type="ECO:0000256" key="1">
    <source>
        <dbReference type="SAM" id="MobiDB-lite"/>
    </source>
</evidence>
<gene>
    <name evidence="2" type="ORF">ETH_00033215</name>
</gene>
<evidence type="ECO:0000313" key="2">
    <source>
        <dbReference type="EMBL" id="CDJ42648.1"/>
    </source>
</evidence>
<dbReference type="OrthoDB" id="10597159at2759"/>
<proteinExistence type="predicted"/>
<reference evidence="2" key="2">
    <citation type="submission" date="2013-10" db="EMBL/GenBank/DDBJ databases">
        <authorList>
            <person name="Aslett M."/>
        </authorList>
    </citation>
    <scope>NUCLEOTIDE SEQUENCE [LARGE SCALE GENOMIC DNA]</scope>
    <source>
        <strain evidence="2">Houghton</strain>
    </source>
</reference>
<reference evidence="2" key="1">
    <citation type="submission" date="2013-10" db="EMBL/GenBank/DDBJ databases">
        <title>Genomic analysis of the causative agents of coccidiosis in chickens.</title>
        <authorList>
            <person name="Reid A.J."/>
            <person name="Blake D."/>
            <person name="Billington K."/>
            <person name="Browne H."/>
            <person name="Dunn M."/>
            <person name="Hung S."/>
            <person name="Kawahara F."/>
            <person name="Miranda-Saavedra D."/>
            <person name="Mourier T."/>
            <person name="Nagra H."/>
            <person name="Otto T.D."/>
            <person name="Rawlings N."/>
            <person name="Sanchez A."/>
            <person name="Sanders M."/>
            <person name="Subramaniam C."/>
            <person name="Tay Y."/>
            <person name="Dear P."/>
            <person name="Doerig C."/>
            <person name="Gruber A."/>
            <person name="Parkinson J."/>
            <person name="Shirley M."/>
            <person name="Wan K.L."/>
            <person name="Berriman M."/>
            <person name="Tomley F."/>
            <person name="Pain A."/>
        </authorList>
    </citation>
    <scope>NUCLEOTIDE SEQUENCE [LARGE SCALE GENOMIC DNA]</scope>
    <source>
        <strain evidence="2">Houghton</strain>
    </source>
</reference>
<dbReference type="EMBL" id="HG675730">
    <property type="protein sequence ID" value="CDJ42648.1"/>
    <property type="molecule type" value="Genomic_DNA"/>
</dbReference>
<sequence length="185" mass="18967">MLRYDPHVFLLITAQSRVSSQTCGNGLVSVTRCSAIHFQGWFIRQYRPFKARVLGDLVSLPSPRLLKLRGDAVDAAADAAATAAAAAEASSSNSSTAGATAAEAPKEAAANASDNSSTSTPSNGSSTSSSSNSSSSNSSSSNSSSSSSGFIFLRGAQPANLSLGFWVSAPPLNGSRFIYRPPLSL</sequence>
<accession>U6L0D7</accession>
<protein>
    <submittedName>
        <fullName evidence="2">Uncharacterized protein</fullName>
    </submittedName>
</protein>
<name>U6L0D7_EIMTE</name>
<dbReference type="VEuPathDB" id="ToxoDB:ETH_00033215"/>